<evidence type="ECO:0000256" key="6">
    <source>
        <dbReference type="ARBA" id="ARBA00023326"/>
    </source>
</evidence>
<dbReference type="PROSITE" id="PS01095">
    <property type="entry name" value="GH18_1"/>
    <property type="match status" value="1"/>
</dbReference>
<dbReference type="InterPro" id="IPR001223">
    <property type="entry name" value="Glyco_hydro18_cat"/>
</dbReference>
<evidence type="ECO:0000256" key="9">
    <source>
        <dbReference type="SAM" id="Phobius"/>
    </source>
</evidence>
<keyword evidence="10" id="KW-0732">Signal</keyword>
<keyword evidence="2 7" id="KW-0378">Hydrolase</keyword>
<evidence type="ECO:0000256" key="5">
    <source>
        <dbReference type="ARBA" id="ARBA00023295"/>
    </source>
</evidence>
<dbReference type="SUPFAM" id="SSF51445">
    <property type="entry name" value="(Trans)glycosidases"/>
    <property type="match status" value="1"/>
</dbReference>
<proteinExistence type="inferred from homology"/>
<dbReference type="EMBL" id="KZ110594">
    <property type="protein sequence ID" value="OSX63954.1"/>
    <property type="molecule type" value="Genomic_DNA"/>
</dbReference>
<keyword evidence="5 7" id="KW-0326">Glycosidase</keyword>
<dbReference type="AlphaFoldDB" id="A0A1X6N5S1"/>
<dbReference type="GO" id="GO:0008843">
    <property type="term" value="F:endochitinase activity"/>
    <property type="evidence" value="ECO:0007669"/>
    <property type="project" value="UniProtKB-EC"/>
</dbReference>
<keyword evidence="6" id="KW-0624">Polysaccharide degradation</keyword>
<dbReference type="GeneID" id="36332945"/>
<keyword evidence="9" id="KW-0472">Membrane</keyword>
<evidence type="ECO:0000256" key="10">
    <source>
        <dbReference type="SAM" id="SignalP"/>
    </source>
</evidence>
<keyword evidence="9" id="KW-0812">Transmembrane</keyword>
<dbReference type="OrthoDB" id="3012298at2759"/>
<feature type="signal peptide" evidence="10">
    <location>
        <begin position="1"/>
        <end position="21"/>
    </location>
</feature>
<dbReference type="GO" id="GO:0006032">
    <property type="term" value="P:chitin catabolic process"/>
    <property type="evidence" value="ECO:0007669"/>
    <property type="project" value="UniProtKB-KW"/>
</dbReference>
<dbReference type="Pfam" id="PF00704">
    <property type="entry name" value="Glyco_hydro_18"/>
    <property type="match status" value="1"/>
</dbReference>
<comment type="similarity">
    <text evidence="8">Belongs to the glycosyl hydrolase 18 family.</text>
</comment>
<dbReference type="Proteomes" id="UP000194127">
    <property type="component" value="Unassembled WGS sequence"/>
</dbReference>
<dbReference type="InterPro" id="IPR001579">
    <property type="entry name" value="Glyco_hydro_18_chit_AS"/>
</dbReference>
<evidence type="ECO:0000256" key="7">
    <source>
        <dbReference type="RuleBase" id="RU000489"/>
    </source>
</evidence>
<dbReference type="InterPro" id="IPR017853">
    <property type="entry name" value="GH"/>
</dbReference>
<dbReference type="Gene3D" id="3.20.20.80">
    <property type="entry name" value="Glycosidases"/>
    <property type="match status" value="1"/>
</dbReference>
<evidence type="ECO:0000256" key="8">
    <source>
        <dbReference type="RuleBase" id="RU004453"/>
    </source>
</evidence>
<evidence type="ECO:0000256" key="1">
    <source>
        <dbReference type="ARBA" id="ARBA00000822"/>
    </source>
</evidence>
<sequence>MVSVSRLLLSAVAFAAAGVLALPTELSRPAKRAPSAPYWVEYFDASVSEVTGVPPVSDVTVCPTHYFHPRGCPLTLDTRARTHRDTMCCKCRSSRVHRRATDPRACARPSPHSIIAFLLTEGAWDNAEGWASLSASDRSTLKSQYAAAGISLMVSVFGSTDTPTSSGADPTDTANTFAAWVQEYDLDGIDVDYEDFNAFDAGTAEAWLETFTTQLRNQLPASDYIITHAPVAPWFSPNYWTNGGYIQVDSEVGDLIDWYNIQFYNQGSTEYTTCAGLLTNSSSTWPESALFQIAASGVPLDKLVIGKPATTGDASTGYMSTSTLATCVEQAKGEGWEAQGLGLTRAPPGADAGVMVWEAARVPSLKARDLISSLDWLNTPLSLRLRTIIFTPHAPVSARWKALIRTLFAFALFACVWIAWITLQGAVRAHRQGLVWGERLMS</sequence>
<keyword evidence="13" id="KW-1185">Reference proteome</keyword>
<reference evidence="12 13" key="1">
    <citation type="submission" date="2017-04" db="EMBL/GenBank/DDBJ databases">
        <title>Genome Sequence of the Model Brown-Rot Fungus Postia placenta SB12.</title>
        <authorList>
            <consortium name="DOE Joint Genome Institute"/>
            <person name="Gaskell J."/>
            <person name="Kersten P."/>
            <person name="Larrondo L.F."/>
            <person name="Canessa P."/>
            <person name="Martinez D."/>
            <person name="Hibbett D."/>
            <person name="Schmoll M."/>
            <person name="Kubicek C.P."/>
            <person name="Martinez A.T."/>
            <person name="Yadav J."/>
            <person name="Master E."/>
            <person name="Magnuson J.K."/>
            <person name="James T."/>
            <person name="Yaver D."/>
            <person name="Berka R."/>
            <person name="Labutti K."/>
            <person name="Lipzen A."/>
            <person name="Aerts A."/>
            <person name="Barry K."/>
            <person name="Henrissat B."/>
            <person name="Blanchette R."/>
            <person name="Grigoriev I."/>
            <person name="Cullen D."/>
        </authorList>
    </citation>
    <scope>NUCLEOTIDE SEQUENCE [LARGE SCALE GENOMIC DNA]</scope>
    <source>
        <strain evidence="12 13">MAD-698-R-SB12</strain>
    </source>
</reference>
<keyword evidence="9" id="KW-1133">Transmembrane helix</keyword>
<protein>
    <submittedName>
        <fullName evidence="12">Glycoside hydrolase family 18 protein</fullName>
    </submittedName>
</protein>
<feature type="chain" id="PRO_5010854951" evidence="10">
    <location>
        <begin position="22"/>
        <end position="442"/>
    </location>
</feature>
<dbReference type="CDD" id="cd00598">
    <property type="entry name" value="GH18_chitinase-like"/>
    <property type="match status" value="1"/>
</dbReference>
<name>A0A1X6N5S1_9APHY</name>
<dbReference type="PROSITE" id="PS51910">
    <property type="entry name" value="GH18_2"/>
    <property type="match status" value="1"/>
</dbReference>
<evidence type="ECO:0000256" key="2">
    <source>
        <dbReference type="ARBA" id="ARBA00022801"/>
    </source>
</evidence>
<evidence type="ECO:0000256" key="4">
    <source>
        <dbReference type="ARBA" id="ARBA00023277"/>
    </source>
</evidence>
<evidence type="ECO:0000256" key="3">
    <source>
        <dbReference type="ARBA" id="ARBA00023024"/>
    </source>
</evidence>
<dbReference type="RefSeq" id="XP_024340748.1">
    <property type="nucleotide sequence ID" value="XM_024487996.1"/>
</dbReference>
<keyword evidence="3" id="KW-0146">Chitin degradation</keyword>
<feature type="transmembrane region" description="Helical" evidence="9">
    <location>
        <begin position="402"/>
        <end position="423"/>
    </location>
</feature>
<evidence type="ECO:0000313" key="13">
    <source>
        <dbReference type="Proteomes" id="UP000194127"/>
    </source>
</evidence>
<evidence type="ECO:0000313" key="12">
    <source>
        <dbReference type="EMBL" id="OSX63954.1"/>
    </source>
</evidence>
<keyword evidence="4" id="KW-0119">Carbohydrate metabolism</keyword>
<dbReference type="GO" id="GO:0000272">
    <property type="term" value="P:polysaccharide catabolic process"/>
    <property type="evidence" value="ECO:0007669"/>
    <property type="project" value="UniProtKB-KW"/>
</dbReference>
<gene>
    <name evidence="12" type="ORF">POSPLADRAFT_1168110</name>
</gene>
<organism evidence="12 13">
    <name type="scientific">Postia placenta MAD-698-R-SB12</name>
    <dbReference type="NCBI Taxonomy" id="670580"/>
    <lineage>
        <taxon>Eukaryota</taxon>
        <taxon>Fungi</taxon>
        <taxon>Dikarya</taxon>
        <taxon>Basidiomycota</taxon>
        <taxon>Agaricomycotina</taxon>
        <taxon>Agaricomycetes</taxon>
        <taxon>Polyporales</taxon>
        <taxon>Adustoporiaceae</taxon>
        <taxon>Rhodonia</taxon>
    </lineage>
</organism>
<feature type="domain" description="GH18" evidence="11">
    <location>
        <begin position="84"/>
        <end position="372"/>
    </location>
</feature>
<comment type="catalytic activity">
    <reaction evidence="1">
        <text>Random endo-hydrolysis of N-acetyl-beta-D-glucosaminide (1-&gt;4)-beta-linkages in chitin and chitodextrins.</text>
        <dbReference type="EC" id="3.2.1.14"/>
    </reaction>
</comment>
<accession>A0A1X6N5S1</accession>
<evidence type="ECO:0000259" key="11">
    <source>
        <dbReference type="PROSITE" id="PS51910"/>
    </source>
</evidence>